<evidence type="ECO:0000259" key="3">
    <source>
        <dbReference type="Pfam" id="PF10079"/>
    </source>
</evidence>
<accession>A0A401UCM5</accession>
<dbReference type="InterPro" id="IPR055399">
    <property type="entry name" value="CC_BshC"/>
</dbReference>
<name>A0A401UCM5_9BACT</name>
<dbReference type="Proteomes" id="UP000288227">
    <property type="component" value="Unassembled WGS sequence"/>
</dbReference>
<dbReference type="AlphaFoldDB" id="A0A401UCM5"/>
<evidence type="ECO:0000259" key="4">
    <source>
        <dbReference type="Pfam" id="PF24850"/>
    </source>
</evidence>
<dbReference type="InterPro" id="IPR055398">
    <property type="entry name" value="Rossmann-like_BshC"/>
</dbReference>
<evidence type="ECO:0000256" key="2">
    <source>
        <dbReference type="HAMAP-Rule" id="MF_01867"/>
    </source>
</evidence>
<organism evidence="5 6">
    <name type="scientific">Chryseotalea sanaruensis</name>
    <dbReference type="NCBI Taxonomy" id="2482724"/>
    <lineage>
        <taxon>Bacteria</taxon>
        <taxon>Pseudomonadati</taxon>
        <taxon>Bacteroidota</taxon>
        <taxon>Cytophagia</taxon>
        <taxon>Cytophagales</taxon>
        <taxon>Chryseotaleaceae</taxon>
        <taxon>Chryseotalea</taxon>
    </lineage>
</organism>
<proteinExistence type="inferred from homology"/>
<dbReference type="EC" id="6.-.-.-" evidence="2"/>
<feature type="domain" description="Bacillithiol biosynthesis BshC N-terminal Rossmann-like" evidence="3">
    <location>
        <begin position="6"/>
        <end position="364"/>
    </location>
</feature>
<dbReference type="Pfam" id="PF24850">
    <property type="entry name" value="CC_BshC"/>
    <property type="match status" value="1"/>
</dbReference>
<dbReference type="InterPro" id="IPR011199">
    <property type="entry name" value="Bacillithiol_biosynth_BshC"/>
</dbReference>
<evidence type="ECO:0000313" key="6">
    <source>
        <dbReference type="Proteomes" id="UP000288227"/>
    </source>
</evidence>
<feature type="domain" description="Bacillithiol biosynthesis BshC C-terminal coiled-coil" evidence="4">
    <location>
        <begin position="368"/>
        <end position="522"/>
    </location>
</feature>
<protein>
    <recommendedName>
        <fullName evidence="2">Putative cysteine ligase BshC</fullName>
        <ecNumber evidence="2">6.-.-.-</ecNumber>
    </recommendedName>
</protein>
<dbReference type="NCBIfam" id="TIGR03998">
    <property type="entry name" value="thiol_BshC"/>
    <property type="match status" value="1"/>
</dbReference>
<dbReference type="GO" id="GO:0016874">
    <property type="term" value="F:ligase activity"/>
    <property type="evidence" value="ECO:0007669"/>
    <property type="project" value="UniProtKB-UniRule"/>
</dbReference>
<gene>
    <name evidence="2" type="primary">bshC</name>
    <name evidence="5" type="ORF">SanaruYs_28670</name>
</gene>
<evidence type="ECO:0000313" key="5">
    <source>
        <dbReference type="EMBL" id="GCC52630.1"/>
    </source>
</evidence>
<evidence type="ECO:0000256" key="1">
    <source>
        <dbReference type="ARBA" id="ARBA00022598"/>
    </source>
</evidence>
<dbReference type="PIRSF" id="PIRSF012535">
    <property type="entry name" value="UCP012535"/>
    <property type="match status" value="1"/>
</dbReference>
<dbReference type="RefSeq" id="WP_127123286.1">
    <property type="nucleotide sequence ID" value="NZ_BHXQ01000005.1"/>
</dbReference>
<dbReference type="Pfam" id="PF10079">
    <property type="entry name" value="Rossmann-like_BshC"/>
    <property type="match status" value="1"/>
</dbReference>
<keyword evidence="6" id="KW-1185">Reference proteome</keyword>
<comment type="caution">
    <text evidence="5">The sequence shown here is derived from an EMBL/GenBank/DDBJ whole genome shotgun (WGS) entry which is preliminary data.</text>
</comment>
<dbReference type="HAMAP" id="MF_01867">
    <property type="entry name" value="BshC"/>
    <property type="match status" value="1"/>
</dbReference>
<comment type="similarity">
    <text evidence="2">Belongs to the BshC family.</text>
</comment>
<sequence>MSSTLKKLPFEKTNAFTPFFLDFIAQKEGLKKFYNRFPEKNAFTAQVEEKSKNYSLNNRTVLTKAIQNQYQGLTISDIVEHNITALSDSKTFTVTTGHQLNIFTGPLYFIYKIVAVINSCKQLKAQHPEYNFVPVYWMASEDHDYDEIKYFRLYGKKYNWETSQQGAVGRFHTKEFKQLLSEVPGAIELFKKAYTQHDNLADAVRYYVNELFGSEGLVVVDGDDAELKGLFKAVIKDDIFNHTAKTKVDKTNAELEALGYKPQIYCREINFFYLDKGLRSRIEQKGDVYEVLDTALKFSRQEIEKLIESNPEKFSPNVILRPLYEEIILPNIAYCGGPAEIVYWLQLKEVFQHFNTSFPILLPRTFGLVVDEPTQRKIEKSGLALEELFLEKNYLFNHIVLKLSREKILLNGQKELIEKQFEVIKSQASVIDQSLNNMIAAETRRMQKSLEKIEHKFLKAEKRKQSDRLAQVESIKNSLFPNGSLQERTDNFLNFYQQHPDFIKHLLNNFDPFDLRFNVLYL</sequence>
<reference evidence="5 6" key="1">
    <citation type="submission" date="2018-11" db="EMBL/GenBank/DDBJ databases">
        <title>Chryseotalea sanarue gen. nov., sp., nov., a member of the family Cytophagaceae, isolated from a brackish lake in Hamamatsu Japan.</title>
        <authorList>
            <person name="Maejima Y."/>
            <person name="Iino T."/>
            <person name="Muraguchi Y."/>
            <person name="Fukuda K."/>
            <person name="Ohkuma M."/>
            <person name="Moriuchi R."/>
            <person name="Dohra H."/>
            <person name="Kimbara K."/>
            <person name="Shintani M."/>
        </authorList>
    </citation>
    <scope>NUCLEOTIDE SEQUENCE [LARGE SCALE GENOMIC DNA]</scope>
    <source>
        <strain evidence="5 6">Ys</strain>
    </source>
</reference>
<dbReference type="OrthoDB" id="9765151at2"/>
<keyword evidence="1 2" id="KW-0436">Ligase</keyword>
<dbReference type="EMBL" id="BHXQ01000005">
    <property type="protein sequence ID" value="GCC52630.1"/>
    <property type="molecule type" value="Genomic_DNA"/>
</dbReference>